<comment type="caution">
    <text evidence="1">The sequence shown here is derived from an EMBL/GenBank/DDBJ whole genome shotgun (WGS) entry which is preliminary data.</text>
</comment>
<keyword evidence="2" id="KW-1185">Reference proteome</keyword>
<evidence type="ECO:0000313" key="1">
    <source>
        <dbReference type="EMBL" id="KAI8023056.1"/>
    </source>
</evidence>
<proteinExistence type="predicted"/>
<organism evidence="1 2">
    <name type="scientific">Camellia lanceoleosa</name>
    <dbReference type="NCBI Taxonomy" id="1840588"/>
    <lineage>
        <taxon>Eukaryota</taxon>
        <taxon>Viridiplantae</taxon>
        <taxon>Streptophyta</taxon>
        <taxon>Embryophyta</taxon>
        <taxon>Tracheophyta</taxon>
        <taxon>Spermatophyta</taxon>
        <taxon>Magnoliopsida</taxon>
        <taxon>eudicotyledons</taxon>
        <taxon>Gunneridae</taxon>
        <taxon>Pentapetalae</taxon>
        <taxon>asterids</taxon>
        <taxon>Ericales</taxon>
        <taxon>Theaceae</taxon>
        <taxon>Camellia</taxon>
    </lineage>
</organism>
<name>A0ACC0IBR4_9ERIC</name>
<accession>A0ACC0IBR4</accession>
<evidence type="ECO:0000313" key="2">
    <source>
        <dbReference type="Proteomes" id="UP001060215"/>
    </source>
</evidence>
<protein>
    <submittedName>
        <fullName evidence="1">Cytochrome P450 94C1</fullName>
    </submittedName>
</protein>
<gene>
    <name evidence="1" type="ORF">LOK49_LG03G01164</name>
</gene>
<dbReference type="EMBL" id="CM045763">
    <property type="protein sequence ID" value="KAI8023056.1"/>
    <property type="molecule type" value="Genomic_DNA"/>
</dbReference>
<sequence length="240" mass="27565">MAAWPLIWKLKRALNLGTEKKLKQAIKIVDLLAEEMIKNRRKMGFSTQKDLLSRFMGTIDDDQYLRDIVISFLLVARHGSAQELSSFDQMREMYYLQAAIYESMRLYLPVQFDSKFCEEDDTLPDGTFVRKGTRVTYHPYAMGWMEWVWSPDHLKFKPERWLQSGVFAPVSPFKYPIFQAGLRVCLGKEMALVAMKSVAISLIRRFDIQVVTPSQAPTFVPGLTATVRGGLPVVISESRD</sequence>
<reference evidence="1 2" key="1">
    <citation type="journal article" date="2022" name="Plant J.">
        <title>Chromosome-level genome of Camellia lanceoleosa provides a valuable resource for understanding genome evolution and self-incompatibility.</title>
        <authorList>
            <person name="Gong W."/>
            <person name="Xiao S."/>
            <person name="Wang L."/>
            <person name="Liao Z."/>
            <person name="Chang Y."/>
            <person name="Mo W."/>
            <person name="Hu G."/>
            <person name="Li W."/>
            <person name="Zhao G."/>
            <person name="Zhu H."/>
            <person name="Hu X."/>
            <person name="Ji K."/>
            <person name="Xiang X."/>
            <person name="Song Q."/>
            <person name="Yuan D."/>
            <person name="Jin S."/>
            <person name="Zhang L."/>
        </authorList>
    </citation>
    <scope>NUCLEOTIDE SEQUENCE [LARGE SCALE GENOMIC DNA]</scope>
    <source>
        <strain evidence="1">SQ_2022a</strain>
    </source>
</reference>
<dbReference type="Proteomes" id="UP001060215">
    <property type="component" value="Chromosome 6"/>
</dbReference>